<organism evidence="4 5">
    <name type="scientific">Stigmatella ashevillensis</name>
    <dbReference type="NCBI Taxonomy" id="2995309"/>
    <lineage>
        <taxon>Bacteria</taxon>
        <taxon>Pseudomonadati</taxon>
        <taxon>Myxococcota</taxon>
        <taxon>Myxococcia</taxon>
        <taxon>Myxococcales</taxon>
        <taxon>Cystobacterineae</taxon>
        <taxon>Archangiaceae</taxon>
        <taxon>Stigmatella</taxon>
    </lineage>
</organism>
<dbReference type="RefSeq" id="WP_272142371.1">
    <property type="nucleotide sequence ID" value="NZ_JAQNDM010000002.1"/>
</dbReference>
<dbReference type="CDD" id="cd02968">
    <property type="entry name" value="SCO"/>
    <property type="match status" value="1"/>
</dbReference>
<keyword evidence="2" id="KW-0186">Copper</keyword>
<dbReference type="InterPro" id="IPR013766">
    <property type="entry name" value="Thioredoxin_domain"/>
</dbReference>
<keyword evidence="5" id="KW-1185">Reference proteome</keyword>
<sequence length="201" mass="22806">MGAARLLPIITTVLLMGCWRDKDFAVEPAQEAPALEATRASGTVFRLSALRGKVVIVSFGYTACPDVCPTTLSRLNNLQRRLGLWAQDLEVVFVTVDPERDTERRLDDYVNVFNRRFTALRLEEESLTKLLSAYRVTATRRYPDAERYSNHAFTGETPYTVDHTGGYFVIDRGGTLRLRIPYDTPLERMQESVEGLLQEDL</sequence>
<name>A0ABT5DIX7_9BACT</name>
<evidence type="ECO:0000313" key="5">
    <source>
        <dbReference type="Proteomes" id="UP001221838"/>
    </source>
</evidence>
<dbReference type="PANTHER" id="PTHR12151">
    <property type="entry name" value="ELECTRON TRANSPORT PROTIN SCO1/SENC FAMILY MEMBER"/>
    <property type="match status" value="1"/>
</dbReference>
<dbReference type="SUPFAM" id="SSF52833">
    <property type="entry name" value="Thioredoxin-like"/>
    <property type="match status" value="1"/>
</dbReference>
<dbReference type="PROSITE" id="PS51257">
    <property type="entry name" value="PROKAR_LIPOPROTEIN"/>
    <property type="match status" value="1"/>
</dbReference>
<evidence type="ECO:0000256" key="2">
    <source>
        <dbReference type="ARBA" id="ARBA00023008"/>
    </source>
</evidence>
<dbReference type="Gene3D" id="3.40.30.10">
    <property type="entry name" value="Glutaredoxin"/>
    <property type="match status" value="1"/>
</dbReference>
<dbReference type="InterPro" id="IPR036249">
    <property type="entry name" value="Thioredoxin-like_sf"/>
</dbReference>
<dbReference type="EMBL" id="JAQNDM010000002">
    <property type="protein sequence ID" value="MDC0712292.1"/>
    <property type="molecule type" value="Genomic_DNA"/>
</dbReference>
<dbReference type="Pfam" id="PF02630">
    <property type="entry name" value="SCO1-SenC"/>
    <property type="match status" value="1"/>
</dbReference>
<proteinExistence type="inferred from homology"/>
<feature type="domain" description="Thioredoxin" evidence="3">
    <location>
        <begin position="26"/>
        <end position="198"/>
    </location>
</feature>
<dbReference type="PANTHER" id="PTHR12151:SF25">
    <property type="entry name" value="LINALOOL DEHYDRATASE_ISOMERASE DOMAIN-CONTAINING PROTEIN"/>
    <property type="match status" value="1"/>
</dbReference>
<evidence type="ECO:0000256" key="1">
    <source>
        <dbReference type="ARBA" id="ARBA00010996"/>
    </source>
</evidence>
<gene>
    <name evidence="4" type="ORF">POL68_27745</name>
</gene>
<dbReference type="InterPro" id="IPR003782">
    <property type="entry name" value="SCO1/SenC"/>
</dbReference>
<protein>
    <submittedName>
        <fullName evidence="4">SCO family protein</fullName>
    </submittedName>
</protein>
<dbReference type="Proteomes" id="UP001221838">
    <property type="component" value="Unassembled WGS sequence"/>
</dbReference>
<comment type="similarity">
    <text evidence="1">Belongs to the SCO1/2 family.</text>
</comment>
<reference evidence="4 5" key="1">
    <citation type="submission" date="2022-11" db="EMBL/GenBank/DDBJ databases">
        <title>Minimal conservation of predation-associated metabolite biosynthetic gene clusters underscores biosynthetic potential of Myxococcota including descriptions for ten novel species: Archangium lansinium sp. nov., Myxococcus landrumus sp. nov., Nannocystis bai.</title>
        <authorList>
            <person name="Ahearne A."/>
            <person name="Stevens C."/>
            <person name="Dowd S."/>
        </authorList>
    </citation>
    <scope>NUCLEOTIDE SEQUENCE [LARGE SCALE GENOMIC DNA]</scope>
    <source>
        <strain evidence="4 5">NCWAL01</strain>
    </source>
</reference>
<evidence type="ECO:0000313" key="4">
    <source>
        <dbReference type="EMBL" id="MDC0712292.1"/>
    </source>
</evidence>
<evidence type="ECO:0000259" key="3">
    <source>
        <dbReference type="PROSITE" id="PS51352"/>
    </source>
</evidence>
<comment type="caution">
    <text evidence="4">The sequence shown here is derived from an EMBL/GenBank/DDBJ whole genome shotgun (WGS) entry which is preliminary data.</text>
</comment>
<dbReference type="PROSITE" id="PS51352">
    <property type="entry name" value="THIOREDOXIN_2"/>
    <property type="match status" value="1"/>
</dbReference>
<accession>A0ABT5DIX7</accession>